<feature type="compositionally biased region" description="Basic and acidic residues" evidence="1">
    <location>
        <begin position="137"/>
        <end position="151"/>
    </location>
</feature>
<protein>
    <submittedName>
        <fullName evidence="2">Uncharacterized protein</fullName>
    </submittedName>
</protein>
<evidence type="ECO:0000256" key="1">
    <source>
        <dbReference type="SAM" id="MobiDB-lite"/>
    </source>
</evidence>
<gene>
    <name evidence="2" type="ORF">DFH05DRAFT_108114</name>
</gene>
<dbReference type="Proteomes" id="UP001142393">
    <property type="component" value="Unassembled WGS sequence"/>
</dbReference>
<comment type="caution">
    <text evidence="2">The sequence shown here is derived from an EMBL/GenBank/DDBJ whole genome shotgun (WGS) entry which is preliminary data.</text>
</comment>
<organism evidence="2 3">
    <name type="scientific">Lentinula detonsa</name>
    <dbReference type="NCBI Taxonomy" id="2804962"/>
    <lineage>
        <taxon>Eukaryota</taxon>
        <taxon>Fungi</taxon>
        <taxon>Dikarya</taxon>
        <taxon>Basidiomycota</taxon>
        <taxon>Agaricomycotina</taxon>
        <taxon>Agaricomycetes</taxon>
        <taxon>Agaricomycetidae</taxon>
        <taxon>Agaricales</taxon>
        <taxon>Marasmiineae</taxon>
        <taxon>Omphalotaceae</taxon>
        <taxon>Lentinula</taxon>
    </lineage>
</organism>
<accession>A0A9W8PBE7</accession>
<evidence type="ECO:0000313" key="3">
    <source>
        <dbReference type="Proteomes" id="UP001142393"/>
    </source>
</evidence>
<reference evidence="2 3" key="1">
    <citation type="journal article" date="2023" name="Proc. Natl. Acad. Sci. U.S.A.">
        <title>A global phylogenomic analysis of the shiitake genus Lentinula.</title>
        <authorList>
            <person name="Sierra-Patev S."/>
            <person name="Min B."/>
            <person name="Naranjo-Ortiz M."/>
            <person name="Looney B."/>
            <person name="Konkel Z."/>
            <person name="Slot J.C."/>
            <person name="Sakamoto Y."/>
            <person name="Steenwyk J.L."/>
            <person name="Rokas A."/>
            <person name="Carro J."/>
            <person name="Camarero S."/>
            <person name="Ferreira P."/>
            <person name="Molpeceres G."/>
            <person name="Ruiz-Duenas F.J."/>
            <person name="Serrano A."/>
            <person name="Henrissat B."/>
            <person name="Drula E."/>
            <person name="Hughes K.W."/>
            <person name="Mata J.L."/>
            <person name="Ishikawa N.K."/>
            <person name="Vargas-Isla R."/>
            <person name="Ushijima S."/>
            <person name="Smith C.A."/>
            <person name="Donoghue J."/>
            <person name="Ahrendt S."/>
            <person name="Andreopoulos W."/>
            <person name="He G."/>
            <person name="LaButti K."/>
            <person name="Lipzen A."/>
            <person name="Ng V."/>
            <person name="Riley R."/>
            <person name="Sandor L."/>
            <person name="Barry K."/>
            <person name="Martinez A.T."/>
            <person name="Xiao Y."/>
            <person name="Gibbons J.G."/>
            <person name="Terashima K."/>
            <person name="Grigoriev I.V."/>
            <person name="Hibbett D."/>
        </authorList>
    </citation>
    <scope>NUCLEOTIDE SEQUENCE [LARGE SCALE GENOMIC DNA]</scope>
    <source>
        <strain evidence="2 3">TFB7810</strain>
    </source>
</reference>
<sequence>MKKGSIQEEVEPEPLHRNHHTGNSNSNTLNSARIHFPNTNNVNAHEHQHSTPNKTHYKTSTISNAASLGGSSISSSGSRRRVVSVDAGNAYGSLGGGSSRNGIGGIGSAGLGSTGRRIPTVSMGTSSGSGLQAGRRVASESKEFSSRDIQHDSSSADSGWGGIAAFSDEYDLCFPFTRRQNIWT</sequence>
<feature type="region of interest" description="Disordered" evidence="1">
    <location>
        <begin position="122"/>
        <end position="156"/>
    </location>
</feature>
<proteinExistence type="predicted"/>
<dbReference type="EMBL" id="JANVFU010000001">
    <property type="protein sequence ID" value="KAJ3750693.1"/>
    <property type="molecule type" value="Genomic_DNA"/>
</dbReference>
<evidence type="ECO:0000313" key="2">
    <source>
        <dbReference type="EMBL" id="KAJ3750693.1"/>
    </source>
</evidence>
<name>A0A9W8PBE7_9AGAR</name>
<keyword evidence="3" id="KW-1185">Reference proteome</keyword>
<feature type="region of interest" description="Disordered" evidence="1">
    <location>
        <begin position="1"/>
        <end position="34"/>
    </location>
</feature>
<dbReference type="AlphaFoldDB" id="A0A9W8PBE7"/>
<feature type="compositionally biased region" description="Polar residues" evidence="1">
    <location>
        <begin position="21"/>
        <end position="34"/>
    </location>
</feature>